<organism evidence="2 3">
    <name type="scientific">Podospora didyma</name>
    <dbReference type="NCBI Taxonomy" id="330526"/>
    <lineage>
        <taxon>Eukaryota</taxon>
        <taxon>Fungi</taxon>
        <taxon>Dikarya</taxon>
        <taxon>Ascomycota</taxon>
        <taxon>Pezizomycotina</taxon>
        <taxon>Sordariomycetes</taxon>
        <taxon>Sordariomycetidae</taxon>
        <taxon>Sordariales</taxon>
        <taxon>Podosporaceae</taxon>
        <taxon>Podospora</taxon>
    </lineage>
</organism>
<gene>
    <name evidence="2" type="ORF">B0H63DRAFT_463323</name>
</gene>
<feature type="region of interest" description="Disordered" evidence="1">
    <location>
        <begin position="1"/>
        <end position="55"/>
    </location>
</feature>
<comment type="caution">
    <text evidence="2">The sequence shown here is derived from an EMBL/GenBank/DDBJ whole genome shotgun (WGS) entry which is preliminary data.</text>
</comment>
<feature type="compositionally biased region" description="Polar residues" evidence="1">
    <location>
        <begin position="15"/>
        <end position="34"/>
    </location>
</feature>
<dbReference type="EMBL" id="JAULSW010000002">
    <property type="protein sequence ID" value="KAK3389281.1"/>
    <property type="molecule type" value="Genomic_DNA"/>
</dbReference>
<reference evidence="2" key="2">
    <citation type="submission" date="2023-06" db="EMBL/GenBank/DDBJ databases">
        <authorList>
            <consortium name="Lawrence Berkeley National Laboratory"/>
            <person name="Haridas S."/>
            <person name="Hensen N."/>
            <person name="Bonometti L."/>
            <person name="Westerberg I."/>
            <person name="Brannstrom I.O."/>
            <person name="Guillou S."/>
            <person name="Cros-Aarteil S."/>
            <person name="Calhoun S."/>
            <person name="Kuo A."/>
            <person name="Mondo S."/>
            <person name="Pangilinan J."/>
            <person name="Riley R."/>
            <person name="LaButti K."/>
            <person name="Andreopoulos B."/>
            <person name="Lipzen A."/>
            <person name="Chen C."/>
            <person name="Yanf M."/>
            <person name="Daum C."/>
            <person name="Ng V."/>
            <person name="Clum A."/>
            <person name="Steindorff A."/>
            <person name="Ohm R."/>
            <person name="Martin F."/>
            <person name="Silar P."/>
            <person name="Natvig D."/>
            <person name="Lalanne C."/>
            <person name="Gautier V."/>
            <person name="Ament-velasquez S.L."/>
            <person name="Kruys A."/>
            <person name="Hutchinson M.I."/>
            <person name="Powell A.J."/>
            <person name="Barry K."/>
            <person name="Miller A.N."/>
            <person name="Grigoriev I.V."/>
            <person name="Debuchy R."/>
            <person name="Gladieux P."/>
            <person name="Thoren M.H."/>
            <person name="Johannesson H."/>
        </authorList>
    </citation>
    <scope>NUCLEOTIDE SEQUENCE</scope>
    <source>
        <strain evidence="2">CBS 232.78</strain>
    </source>
</reference>
<evidence type="ECO:0000313" key="3">
    <source>
        <dbReference type="Proteomes" id="UP001285441"/>
    </source>
</evidence>
<sequence>MPKGTFPCLSRDPSKQPTESTTSHLRFPTTTSLTFHEPQSAPSRIPIPNDRNKMSHRKLGPMLEQTECPLFKLPREIRDLIYGYYLDQENQHHIPWQLIKYPEHKVSGLVFLAQRGQSSTGYSLHLADTCQRINSELGHDKLTLAIRPVAYQYMPPPIRRGCMAHLYLYDRPSMPLFDSSIWICMRMYGNLSIQHRRKLTLTTSSSAASLCKWLSFFRQLTSYEARDDAFRQYFSRDHHYSSDGRGPQLRASCGSWWWNGARIRMRNRTGSM</sequence>
<protein>
    <submittedName>
        <fullName evidence="2">Uncharacterized protein</fullName>
    </submittedName>
</protein>
<dbReference type="AlphaFoldDB" id="A0AAE0NX63"/>
<dbReference type="Proteomes" id="UP001285441">
    <property type="component" value="Unassembled WGS sequence"/>
</dbReference>
<accession>A0AAE0NX63</accession>
<evidence type="ECO:0000256" key="1">
    <source>
        <dbReference type="SAM" id="MobiDB-lite"/>
    </source>
</evidence>
<evidence type="ECO:0000313" key="2">
    <source>
        <dbReference type="EMBL" id="KAK3389281.1"/>
    </source>
</evidence>
<proteinExistence type="predicted"/>
<name>A0AAE0NX63_9PEZI</name>
<reference evidence="2" key="1">
    <citation type="journal article" date="2023" name="Mol. Phylogenet. Evol.">
        <title>Genome-scale phylogeny and comparative genomics of the fungal order Sordariales.</title>
        <authorList>
            <person name="Hensen N."/>
            <person name="Bonometti L."/>
            <person name="Westerberg I."/>
            <person name="Brannstrom I.O."/>
            <person name="Guillou S."/>
            <person name="Cros-Aarteil S."/>
            <person name="Calhoun S."/>
            <person name="Haridas S."/>
            <person name="Kuo A."/>
            <person name="Mondo S."/>
            <person name="Pangilinan J."/>
            <person name="Riley R."/>
            <person name="LaButti K."/>
            <person name="Andreopoulos B."/>
            <person name="Lipzen A."/>
            <person name="Chen C."/>
            <person name="Yan M."/>
            <person name="Daum C."/>
            <person name="Ng V."/>
            <person name="Clum A."/>
            <person name="Steindorff A."/>
            <person name="Ohm R.A."/>
            <person name="Martin F."/>
            <person name="Silar P."/>
            <person name="Natvig D.O."/>
            <person name="Lalanne C."/>
            <person name="Gautier V."/>
            <person name="Ament-Velasquez S.L."/>
            <person name="Kruys A."/>
            <person name="Hutchinson M.I."/>
            <person name="Powell A.J."/>
            <person name="Barry K."/>
            <person name="Miller A.N."/>
            <person name="Grigoriev I.V."/>
            <person name="Debuchy R."/>
            <person name="Gladieux P."/>
            <person name="Hiltunen Thoren M."/>
            <person name="Johannesson H."/>
        </authorList>
    </citation>
    <scope>NUCLEOTIDE SEQUENCE</scope>
    <source>
        <strain evidence="2">CBS 232.78</strain>
    </source>
</reference>
<keyword evidence="3" id="KW-1185">Reference proteome</keyword>